<sequence length="512" mass="59527">MSSRGRPYADDREDRTAENLRSTRLDNCDFKRLSRSKSYSRVRLLRVSYRTNRYACFLILPPFAVLLITSSMILSLPPEILLLNSPASTHEITNTTRVFGLNIRGDLKESLEDSVSSPPPLEIKTMASPYHNWELFNADYHEMLKRLRIFVYPDVSMNNESSPFARVFLPHPNPLDPKIGNYFSEHAFKLALLQSSLVTRRPEEAHFFFMPFSINVMRNHRLLHSELSISNFVANYVSRISSEFEFWNASGGADHFFVCCHSVGREAASKHFGVRNNAIQITCSSSYFQRLYTAHKDIALPQVWPRLRDQVLNPPNRRTKLVFFAGRVQNSDIRQELLSLWENDTSFSIFSGHPSFPYEEGFRTSKYCLHVKGYEVNTARLVDAIHYGCIPVLISNYYDLPFANILDWSRFSIIVNQRDVAFLKNILTTVSEETYLNLYRNLGMIRKHFRWHAVPMSYDAFHMTAYQLWLRRGLRRVVALRIRRNTAFVRKKDTLGGFVLIEFLKSISKLNM</sequence>
<protein>
    <recommendedName>
        <fullName evidence="7">Exostosin GT47 domain-containing protein</fullName>
    </recommendedName>
</protein>
<evidence type="ECO:0000313" key="8">
    <source>
        <dbReference type="EMBL" id="KAK6160512.1"/>
    </source>
</evidence>
<name>A0ABR0XN02_REHGL</name>
<dbReference type="Pfam" id="PF03016">
    <property type="entry name" value="Exostosin_GT47"/>
    <property type="match status" value="1"/>
</dbReference>
<comment type="caution">
    <text evidence="8">The sequence shown here is derived from an EMBL/GenBank/DDBJ whole genome shotgun (WGS) entry which is preliminary data.</text>
</comment>
<keyword evidence="5" id="KW-0333">Golgi apparatus</keyword>
<dbReference type="Proteomes" id="UP001318860">
    <property type="component" value="Unassembled WGS sequence"/>
</dbReference>
<proteinExistence type="inferred from homology"/>
<dbReference type="PANTHER" id="PTHR11062:SF235">
    <property type="entry name" value="GLYCOSYLTRANSFERASE-LIKE PROTEIN"/>
    <property type="match status" value="1"/>
</dbReference>
<dbReference type="PANTHER" id="PTHR11062">
    <property type="entry name" value="EXOSTOSIN HEPARAN SULFATE GLYCOSYLTRANSFERASE -RELATED"/>
    <property type="match status" value="1"/>
</dbReference>
<keyword evidence="3" id="KW-0328">Glycosyltransferase</keyword>
<feature type="domain" description="Exostosin GT47" evidence="7">
    <location>
        <begin position="144"/>
        <end position="429"/>
    </location>
</feature>
<gene>
    <name evidence="8" type="ORF">DH2020_003893</name>
</gene>
<comment type="similarity">
    <text evidence="2">Belongs to the glycosyltransferase 47 family.</text>
</comment>
<comment type="subcellular location">
    <subcellularLocation>
        <location evidence="1">Golgi apparatus membrane</location>
        <topology evidence="1">Single-pass type II membrane protein</topology>
    </subcellularLocation>
</comment>
<keyword evidence="4" id="KW-0735">Signal-anchor</keyword>
<reference evidence="8 9" key="1">
    <citation type="journal article" date="2021" name="Comput. Struct. Biotechnol. J.">
        <title>De novo genome assembly of the potent medicinal plant Rehmannia glutinosa using nanopore technology.</title>
        <authorList>
            <person name="Ma L."/>
            <person name="Dong C."/>
            <person name="Song C."/>
            <person name="Wang X."/>
            <person name="Zheng X."/>
            <person name="Niu Y."/>
            <person name="Chen S."/>
            <person name="Feng W."/>
        </authorList>
    </citation>
    <scope>NUCLEOTIDE SEQUENCE [LARGE SCALE GENOMIC DNA]</scope>
    <source>
        <strain evidence="8">DH-2019</strain>
    </source>
</reference>
<evidence type="ECO:0000259" key="7">
    <source>
        <dbReference type="Pfam" id="PF03016"/>
    </source>
</evidence>
<keyword evidence="6" id="KW-0812">Transmembrane</keyword>
<evidence type="ECO:0000256" key="4">
    <source>
        <dbReference type="ARBA" id="ARBA00022968"/>
    </source>
</evidence>
<accession>A0ABR0XN02</accession>
<evidence type="ECO:0000256" key="1">
    <source>
        <dbReference type="ARBA" id="ARBA00004323"/>
    </source>
</evidence>
<evidence type="ECO:0000256" key="3">
    <source>
        <dbReference type="ARBA" id="ARBA00022676"/>
    </source>
</evidence>
<evidence type="ECO:0000256" key="2">
    <source>
        <dbReference type="ARBA" id="ARBA00010271"/>
    </source>
</evidence>
<keyword evidence="3" id="KW-0808">Transferase</keyword>
<dbReference type="EMBL" id="JABTTQ020000003">
    <property type="protein sequence ID" value="KAK6160512.1"/>
    <property type="molecule type" value="Genomic_DNA"/>
</dbReference>
<keyword evidence="6" id="KW-0472">Membrane</keyword>
<organism evidence="8 9">
    <name type="scientific">Rehmannia glutinosa</name>
    <name type="common">Chinese foxglove</name>
    <dbReference type="NCBI Taxonomy" id="99300"/>
    <lineage>
        <taxon>Eukaryota</taxon>
        <taxon>Viridiplantae</taxon>
        <taxon>Streptophyta</taxon>
        <taxon>Embryophyta</taxon>
        <taxon>Tracheophyta</taxon>
        <taxon>Spermatophyta</taxon>
        <taxon>Magnoliopsida</taxon>
        <taxon>eudicotyledons</taxon>
        <taxon>Gunneridae</taxon>
        <taxon>Pentapetalae</taxon>
        <taxon>asterids</taxon>
        <taxon>lamiids</taxon>
        <taxon>Lamiales</taxon>
        <taxon>Orobanchaceae</taxon>
        <taxon>Rehmannieae</taxon>
        <taxon>Rehmannia</taxon>
    </lineage>
</organism>
<keyword evidence="9" id="KW-1185">Reference proteome</keyword>
<feature type="transmembrane region" description="Helical" evidence="6">
    <location>
        <begin position="54"/>
        <end position="76"/>
    </location>
</feature>
<dbReference type="InterPro" id="IPR040911">
    <property type="entry name" value="Exostosin_GT47"/>
</dbReference>
<evidence type="ECO:0000256" key="6">
    <source>
        <dbReference type="SAM" id="Phobius"/>
    </source>
</evidence>
<evidence type="ECO:0000313" key="9">
    <source>
        <dbReference type="Proteomes" id="UP001318860"/>
    </source>
</evidence>
<dbReference type="InterPro" id="IPR004263">
    <property type="entry name" value="Exostosin"/>
</dbReference>
<evidence type="ECO:0000256" key="5">
    <source>
        <dbReference type="ARBA" id="ARBA00023034"/>
    </source>
</evidence>
<keyword evidence="6" id="KW-1133">Transmembrane helix</keyword>